<keyword evidence="4 7" id="KW-0472">Membrane</keyword>
<organism evidence="8 9">
    <name type="scientific">Capronia coronata CBS 617.96</name>
    <dbReference type="NCBI Taxonomy" id="1182541"/>
    <lineage>
        <taxon>Eukaryota</taxon>
        <taxon>Fungi</taxon>
        <taxon>Dikarya</taxon>
        <taxon>Ascomycota</taxon>
        <taxon>Pezizomycotina</taxon>
        <taxon>Eurotiomycetes</taxon>
        <taxon>Chaetothyriomycetidae</taxon>
        <taxon>Chaetothyriales</taxon>
        <taxon>Herpotrichiellaceae</taxon>
        <taxon>Capronia</taxon>
    </lineage>
</organism>
<evidence type="ECO:0000256" key="6">
    <source>
        <dbReference type="SAM" id="MobiDB-lite"/>
    </source>
</evidence>
<evidence type="ECO:0008006" key="10">
    <source>
        <dbReference type="Google" id="ProtNLM"/>
    </source>
</evidence>
<dbReference type="eggNOG" id="ENOG502SJAG">
    <property type="taxonomic scope" value="Eukaryota"/>
</dbReference>
<feature type="region of interest" description="Disordered" evidence="6">
    <location>
        <begin position="178"/>
        <end position="209"/>
    </location>
</feature>
<dbReference type="Gene3D" id="1.20.58.340">
    <property type="entry name" value="Magnesium transport protein CorA, transmembrane region"/>
    <property type="match status" value="1"/>
</dbReference>
<dbReference type="Proteomes" id="UP000019484">
    <property type="component" value="Unassembled WGS sequence"/>
</dbReference>
<reference evidence="8 9" key="1">
    <citation type="submission" date="2013-03" db="EMBL/GenBank/DDBJ databases">
        <title>The Genome Sequence of Capronia coronata CBS 617.96.</title>
        <authorList>
            <consortium name="The Broad Institute Genomics Platform"/>
            <person name="Cuomo C."/>
            <person name="de Hoog S."/>
            <person name="Gorbushina A."/>
            <person name="Walker B."/>
            <person name="Young S.K."/>
            <person name="Zeng Q."/>
            <person name="Gargeya S."/>
            <person name="Fitzgerald M."/>
            <person name="Haas B."/>
            <person name="Abouelleil A."/>
            <person name="Allen A.W."/>
            <person name="Alvarado L."/>
            <person name="Arachchi H.M."/>
            <person name="Berlin A.M."/>
            <person name="Chapman S.B."/>
            <person name="Gainer-Dewar J."/>
            <person name="Goldberg J."/>
            <person name="Griggs A."/>
            <person name="Gujja S."/>
            <person name="Hansen M."/>
            <person name="Howarth C."/>
            <person name="Imamovic A."/>
            <person name="Ireland A."/>
            <person name="Larimer J."/>
            <person name="McCowan C."/>
            <person name="Murphy C."/>
            <person name="Pearson M."/>
            <person name="Poon T.W."/>
            <person name="Priest M."/>
            <person name="Roberts A."/>
            <person name="Saif S."/>
            <person name="Shea T."/>
            <person name="Sisk P."/>
            <person name="Sykes S."/>
            <person name="Wortman J."/>
            <person name="Nusbaum C."/>
            <person name="Birren B."/>
        </authorList>
    </citation>
    <scope>NUCLEOTIDE SEQUENCE [LARGE SCALE GENOMIC DNA]</scope>
    <source>
        <strain evidence="8 9">CBS 617.96</strain>
    </source>
</reference>
<evidence type="ECO:0000256" key="4">
    <source>
        <dbReference type="ARBA" id="ARBA00023136"/>
    </source>
</evidence>
<dbReference type="GO" id="GO:0016020">
    <property type="term" value="C:membrane"/>
    <property type="evidence" value="ECO:0007669"/>
    <property type="project" value="UniProtKB-SubCell"/>
</dbReference>
<evidence type="ECO:0000313" key="9">
    <source>
        <dbReference type="Proteomes" id="UP000019484"/>
    </source>
</evidence>
<name>W9YWM2_9EURO</name>
<dbReference type="EMBL" id="AMWN01000002">
    <property type="protein sequence ID" value="EXJ94080.1"/>
    <property type="molecule type" value="Genomic_DNA"/>
</dbReference>
<protein>
    <recommendedName>
        <fullName evidence="10">Magnesium transporter</fullName>
    </recommendedName>
</protein>
<evidence type="ECO:0000256" key="7">
    <source>
        <dbReference type="SAM" id="Phobius"/>
    </source>
</evidence>
<keyword evidence="9" id="KW-1185">Reference proteome</keyword>
<evidence type="ECO:0000256" key="1">
    <source>
        <dbReference type="ARBA" id="ARBA00004141"/>
    </source>
</evidence>
<comment type="caution">
    <text evidence="8">The sequence shown here is derived from an EMBL/GenBank/DDBJ whole genome shotgun (WGS) entry which is preliminary data.</text>
</comment>
<evidence type="ECO:0000256" key="5">
    <source>
        <dbReference type="SAM" id="Coils"/>
    </source>
</evidence>
<evidence type="ECO:0000256" key="3">
    <source>
        <dbReference type="ARBA" id="ARBA00022989"/>
    </source>
</evidence>
<dbReference type="AlphaFoldDB" id="W9YWM2"/>
<evidence type="ECO:0000256" key="2">
    <source>
        <dbReference type="ARBA" id="ARBA00022692"/>
    </source>
</evidence>
<feature type="coiled-coil region" evidence="5">
    <location>
        <begin position="269"/>
        <end position="303"/>
    </location>
</feature>
<dbReference type="GeneID" id="19157373"/>
<keyword evidence="5" id="KW-0175">Coiled coil</keyword>
<gene>
    <name evidence="8" type="ORF">A1O1_02473</name>
</gene>
<keyword evidence="3 7" id="KW-1133">Transmembrane helix</keyword>
<proteinExistence type="predicted"/>
<sequence>MRGYATPEWMNLLGCTFRIDPEYFRRHLGFLQLYELFDMPGLPSASTNFVSLPLVTNATRGSGIGDDGMTAGVDLSRAREDVNMKIGMHLRQLERNSGMGQSIIRKIHVHSTKYYSVEQELSISIEPKSGGWIAIIWLDCGIDVLEKQLREWLALPTTSQPLPHDLLPVFQFREKNAAKVDDSAPDGRRPSYPLRRDTSGHHVRRSPGGAVAQSANLLHSHYGQTLDPMIVQTDAFYAVSELFAFSAYSESHFLNLLGLTIDSERHPPLDKMSASLANLEATRNMLEEHIRKQEATIAAIQSRGSSTWPRATNADHIKIVNDKVKTLLLDWNHLLTRSQNMRAQCMDSTNLLMNQAMLAEAQRSISQAQGLARLTLLAFFFVPLSFTTSFFGMNFSEIIDDHGPKLSVYVWFAVSVPLFAVSLSFLFWGHITTYLAQKGI</sequence>
<dbReference type="GO" id="GO:0046873">
    <property type="term" value="F:metal ion transmembrane transporter activity"/>
    <property type="evidence" value="ECO:0007669"/>
    <property type="project" value="InterPro"/>
</dbReference>
<dbReference type="SUPFAM" id="SSF144083">
    <property type="entry name" value="Magnesium transport protein CorA, transmembrane region"/>
    <property type="match status" value="1"/>
</dbReference>
<dbReference type="HOGENOM" id="CLU_023638_1_0_1"/>
<comment type="subcellular location">
    <subcellularLocation>
        <location evidence="1">Membrane</location>
        <topology evidence="1">Multi-pass membrane protein</topology>
    </subcellularLocation>
</comment>
<evidence type="ECO:0000313" key="8">
    <source>
        <dbReference type="EMBL" id="EXJ94080.1"/>
    </source>
</evidence>
<accession>W9YWM2</accession>
<dbReference type="RefSeq" id="XP_007721574.1">
    <property type="nucleotide sequence ID" value="XM_007723384.1"/>
</dbReference>
<dbReference type="Pfam" id="PF01544">
    <property type="entry name" value="CorA"/>
    <property type="match status" value="1"/>
</dbReference>
<dbReference type="InterPro" id="IPR002523">
    <property type="entry name" value="MgTranspt_CorA/ZnTranspt_ZntB"/>
</dbReference>
<dbReference type="InterPro" id="IPR045863">
    <property type="entry name" value="CorA_TM1_TM2"/>
</dbReference>
<feature type="transmembrane region" description="Helical" evidence="7">
    <location>
        <begin position="374"/>
        <end position="396"/>
    </location>
</feature>
<feature type="transmembrane region" description="Helical" evidence="7">
    <location>
        <begin position="408"/>
        <end position="428"/>
    </location>
</feature>
<keyword evidence="2 7" id="KW-0812">Transmembrane</keyword>
<dbReference type="OrthoDB" id="4137041at2759"/>
<feature type="compositionally biased region" description="Basic and acidic residues" evidence="6">
    <location>
        <begin position="178"/>
        <end position="200"/>
    </location>
</feature>
<dbReference type="STRING" id="1182541.W9YWM2"/>